<dbReference type="InterPro" id="IPR016181">
    <property type="entry name" value="Acyl_CoA_acyltransferase"/>
</dbReference>
<protein>
    <submittedName>
        <fullName evidence="5">Alanine acetyltransferase</fullName>
    </submittedName>
</protein>
<name>A0A1D7VNY3_9ACTN</name>
<dbReference type="EMBL" id="CP017157">
    <property type="protein sequence ID" value="AOP48452.1"/>
    <property type="molecule type" value="Genomic_DNA"/>
</dbReference>
<gene>
    <name evidence="5" type="ORF">SL103_21395</name>
</gene>
<dbReference type="Gene3D" id="3.40.630.30">
    <property type="match status" value="1"/>
</dbReference>
<dbReference type="Pfam" id="PF13302">
    <property type="entry name" value="Acetyltransf_3"/>
    <property type="match status" value="1"/>
</dbReference>
<feature type="domain" description="N-acetyltransferase" evidence="4">
    <location>
        <begin position="13"/>
        <end position="184"/>
    </location>
</feature>
<dbReference type="RefSeq" id="WP_069570581.1">
    <property type="nucleotide sequence ID" value="NZ_CP017157.1"/>
</dbReference>
<dbReference type="PROSITE" id="PS51186">
    <property type="entry name" value="GNAT"/>
    <property type="match status" value="1"/>
</dbReference>
<organism evidence="5 6">
    <name type="scientific">Streptomyces lydicus</name>
    <dbReference type="NCBI Taxonomy" id="47763"/>
    <lineage>
        <taxon>Bacteria</taxon>
        <taxon>Bacillati</taxon>
        <taxon>Actinomycetota</taxon>
        <taxon>Actinomycetes</taxon>
        <taxon>Kitasatosporales</taxon>
        <taxon>Streptomycetaceae</taxon>
        <taxon>Streptomyces</taxon>
    </lineage>
</organism>
<dbReference type="InterPro" id="IPR051531">
    <property type="entry name" value="N-acetyltransferase"/>
</dbReference>
<sequence>MTIAPSARLTPDVLMRLPVPADAAPLARAYQRSRDHLRPWEPDRSESFFTPAGQTERLQGLLAEWTAGRAVPWVLVRPSEGDAAESDVVGAVTLSGITRGPMCSASLGYWIDAGQVGRGLASAAVRAVCALSDTALGLHRLQAGTLLDNVASQRVLTKCGFTAFGTAERYLHINGAWRDHRLFQKILNDRRP</sequence>
<evidence type="ECO:0000256" key="3">
    <source>
        <dbReference type="ARBA" id="ARBA00038502"/>
    </source>
</evidence>
<evidence type="ECO:0000256" key="2">
    <source>
        <dbReference type="ARBA" id="ARBA00023315"/>
    </source>
</evidence>
<dbReference type="SUPFAM" id="SSF55729">
    <property type="entry name" value="Acyl-CoA N-acyltransferases (Nat)"/>
    <property type="match status" value="1"/>
</dbReference>
<dbReference type="PANTHER" id="PTHR43792">
    <property type="entry name" value="GNAT FAMILY, PUTATIVE (AFU_ORTHOLOGUE AFUA_3G00765)-RELATED-RELATED"/>
    <property type="match status" value="1"/>
</dbReference>
<dbReference type="OrthoDB" id="5242221at2"/>
<dbReference type="GO" id="GO:0005737">
    <property type="term" value="C:cytoplasm"/>
    <property type="evidence" value="ECO:0007669"/>
    <property type="project" value="TreeGrafter"/>
</dbReference>
<keyword evidence="2" id="KW-0012">Acyltransferase</keyword>
<comment type="similarity">
    <text evidence="3">Belongs to the acetyltransferase family. RimJ subfamily.</text>
</comment>
<dbReference type="KEGG" id="slc:SL103_21395"/>
<evidence type="ECO:0000313" key="5">
    <source>
        <dbReference type="EMBL" id="AOP48452.1"/>
    </source>
</evidence>
<proteinExistence type="inferred from homology"/>
<accession>A0A1D7VNY3</accession>
<evidence type="ECO:0000256" key="1">
    <source>
        <dbReference type="ARBA" id="ARBA00022679"/>
    </source>
</evidence>
<evidence type="ECO:0000313" key="6">
    <source>
        <dbReference type="Proteomes" id="UP000094094"/>
    </source>
</evidence>
<dbReference type="AlphaFoldDB" id="A0A1D7VNY3"/>
<evidence type="ECO:0000259" key="4">
    <source>
        <dbReference type="PROSITE" id="PS51186"/>
    </source>
</evidence>
<reference evidence="5 6" key="1">
    <citation type="submission" date="2016-09" db="EMBL/GenBank/DDBJ databases">
        <title>Complete genome sequencing of Streptomyces lydicus 103 and metabolic pathways analysis of antibiotic biosynthesis.</title>
        <authorList>
            <person name="Jia N."/>
            <person name="Ding M.-Z."/>
            <person name="Gao F."/>
            <person name="Yuan Y.-J."/>
        </authorList>
    </citation>
    <scope>NUCLEOTIDE SEQUENCE [LARGE SCALE GENOMIC DNA]</scope>
    <source>
        <strain evidence="5 6">103</strain>
    </source>
</reference>
<dbReference type="PANTHER" id="PTHR43792:SF8">
    <property type="entry name" value="[RIBOSOMAL PROTEIN US5]-ALANINE N-ACETYLTRANSFERASE"/>
    <property type="match status" value="1"/>
</dbReference>
<keyword evidence="6" id="KW-1185">Reference proteome</keyword>
<dbReference type="GO" id="GO:0008999">
    <property type="term" value="F:protein-N-terminal-alanine acetyltransferase activity"/>
    <property type="evidence" value="ECO:0007669"/>
    <property type="project" value="TreeGrafter"/>
</dbReference>
<dbReference type="Proteomes" id="UP000094094">
    <property type="component" value="Chromosome"/>
</dbReference>
<dbReference type="InterPro" id="IPR000182">
    <property type="entry name" value="GNAT_dom"/>
</dbReference>
<keyword evidence="1 5" id="KW-0808">Transferase</keyword>